<dbReference type="GO" id="GO:0004795">
    <property type="term" value="F:threonine synthase activity"/>
    <property type="evidence" value="ECO:0007669"/>
    <property type="project" value="UniProtKB-UniRule"/>
</dbReference>
<gene>
    <name evidence="8" type="ORF">GX662_01855</name>
</gene>
<dbReference type="Pfam" id="PF00291">
    <property type="entry name" value="PALP"/>
    <property type="match status" value="1"/>
</dbReference>
<dbReference type="InterPro" id="IPR004450">
    <property type="entry name" value="Thr_synthase-like"/>
</dbReference>
<keyword evidence="3 5" id="KW-0663">Pyridoxal phosphate</keyword>
<evidence type="ECO:0000256" key="3">
    <source>
        <dbReference type="ARBA" id="ARBA00022898"/>
    </source>
</evidence>
<evidence type="ECO:0000256" key="5">
    <source>
        <dbReference type="PIRSR" id="PIRSR604450-51"/>
    </source>
</evidence>
<dbReference type="Pfam" id="PF14821">
    <property type="entry name" value="Thr_synth_N"/>
    <property type="match status" value="1"/>
</dbReference>
<proteinExistence type="inferred from homology"/>
<dbReference type="Gene3D" id="3.90.1380.10">
    <property type="entry name" value="Threonine synthase, N-terminal domain"/>
    <property type="match status" value="1"/>
</dbReference>
<dbReference type="Pfam" id="PF24857">
    <property type="entry name" value="THR4_C"/>
    <property type="match status" value="1"/>
</dbReference>
<dbReference type="CDD" id="cd01560">
    <property type="entry name" value="Thr-synth_2"/>
    <property type="match status" value="1"/>
</dbReference>
<dbReference type="GO" id="GO:0009088">
    <property type="term" value="P:threonine biosynthetic process"/>
    <property type="evidence" value="ECO:0007669"/>
    <property type="project" value="UniProtKB-UniRule"/>
</dbReference>
<dbReference type="GO" id="GO:0005737">
    <property type="term" value="C:cytoplasm"/>
    <property type="evidence" value="ECO:0007669"/>
    <property type="project" value="TreeGrafter"/>
</dbReference>
<dbReference type="AlphaFoldDB" id="A0A847D323"/>
<evidence type="ECO:0000313" key="8">
    <source>
        <dbReference type="EMBL" id="NLD30995.1"/>
    </source>
</evidence>
<evidence type="ECO:0000259" key="7">
    <source>
        <dbReference type="Pfam" id="PF14821"/>
    </source>
</evidence>
<comment type="cofactor">
    <cofactor evidence="1 5">
        <name>pyridoxal 5'-phosphate</name>
        <dbReference type="ChEBI" id="CHEBI:597326"/>
    </cofactor>
</comment>
<dbReference type="PANTHER" id="PTHR43515:SF1">
    <property type="entry name" value="THREONINE SYNTHASE-LIKE 1"/>
    <property type="match status" value="1"/>
</dbReference>
<dbReference type="SUPFAM" id="SSF53686">
    <property type="entry name" value="Tryptophan synthase beta subunit-like PLP-dependent enzymes"/>
    <property type="match status" value="1"/>
</dbReference>
<dbReference type="InterPro" id="IPR029144">
    <property type="entry name" value="Thr_synth_N"/>
</dbReference>
<evidence type="ECO:0000259" key="6">
    <source>
        <dbReference type="Pfam" id="PF00291"/>
    </source>
</evidence>
<dbReference type="EMBL" id="JAAZCD010000043">
    <property type="protein sequence ID" value="NLD30995.1"/>
    <property type="molecule type" value="Genomic_DNA"/>
</dbReference>
<accession>A0A847D323</accession>
<reference evidence="8 9" key="1">
    <citation type="journal article" date="2020" name="Biotechnol. Biofuels">
        <title>New insights from the biogas microbiome by comprehensive genome-resolved metagenomics of nearly 1600 species originating from multiple anaerobic digesters.</title>
        <authorList>
            <person name="Campanaro S."/>
            <person name="Treu L."/>
            <person name="Rodriguez-R L.M."/>
            <person name="Kovalovszki A."/>
            <person name="Ziels R.M."/>
            <person name="Maus I."/>
            <person name="Zhu X."/>
            <person name="Kougias P.G."/>
            <person name="Basile A."/>
            <person name="Luo G."/>
            <person name="Schluter A."/>
            <person name="Konstantinidis K.T."/>
            <person name="Angelidaki I."/>
        </authorList>
    </citation>
    <scope>NUCLEOTIDE SEQUENCE [LARGE SCALE GENOMIC DNA]</scope>
    <source>
        <strain evidence="8">AS07pgkLD_105</strain>
    </source>
</reference>
<dbReference type="Gene3D" id="3.40.50.1100">
    <property type="match status" value="2"/>
</dbReference>
<comment type="similarity">
    <text evidence="2">Belongs to the threonine synthase family.</text>
</comment>
<dbReference type="EC" id="4.2.3.1" evidence="4"/>
<feature type="domain" description="Threonine synthase N-terminal" evidence="7">
    <location>
        <begin position="2"/>
        <end position="79"/>
    </location>
</feature>
<dbReference type="Proteomes" id="UP000589373">
    <property type="component" value="Unassembled WGS sequence"/>
</dbReference>
<dbReference type="NCBIfam" id="TIGR00260">
    <property type="entry name" value="thrC"/>
    <property type="match status" value="1"/>
</dbReference>
<dbReference type="InterPro" id="IPR001926">
    <property type="entry name" value="TrpB-like_PALP"/>
</dbReference>
<protein>
    <recommendedName>
        <fullName evidence="4">Threonine synthase</fullName>
        <ecNumber evidence="4">4.2.3.1</ecNumber>
    </recommendedName>
</protein>
<evidence type="ECO:0000256" key="2">
    <source>
        <dbReference type="ARBA" id="ARBA00005517"/>
    </source>
</evidence>
<comment type="caution">
    <text evidence="8">The sequence shown here is derived from an EMBL/GenBank/DDBJ whole genome shotgun (WGS) entry which is preliminary data.</text>
</comment>
<keyword evidence="8" id="KW-0456">Lyase</keyword>
<feature type="domain" description="Tryptophan synthase beta chain-like PALP" evidence="6">
    <location>
        <begin position="85"/>
        <end position="346"/>
    </location>
</feature>
<sequence>MKYISTRGTDYAYTSAQAIKQGLAPDGGLFVPETIPTLSKDDILRMTTQPYVMTAADVLSLFLDDYSYDELRDYCTQAYSPEKFGENPIPLVQLNAYNEREHILELWHGPTAAFKDVALQLLPHLLTAAIRKTGESRKVCILTATSGDTGKAALEGFKDVPGTEVIVFYPSDGVSEAQRLQMITTEGSNVHVIAVEGCFDDAQSGVKRIFSDEEFAATLQEKGVVLSSANSINWGRLVPQIAYYVASYADLIAQEKIVYGYPINIVVPTGNFGNIMACWYAMKMGIPINKLICASNRNKVLSDFLRSGKYDKNREFFKTNSPSMDILVSSNLERLLFEMTGHNGAKVVEWMNQLNMNGTYSVDPMTLRQLQSVFVGGFADEIGILKTIREVYDRCDHVVDTHTAVGFNVYGRYYSRSGDESKTIFVSTASPFKFADSVMDAINGNGYSKGRSSEVIIRELAEESSLEIPVGLANLSEKPVLHDVKIERDDMQKAVGEILGV</sequence>
<dbReference type="RefSeq" id="WP_276641664.1">
    <property type="nucleotide sequence ID" value="NZ_JAAZCD010000043.1"/>
</dbReference>
<evidence type="ECO:0000313" key="9">
    <source>
        <dbReference type="Proteomes" id="UP000589373"/>
    </source>
</evidence>
<name>A0A847D323_9LACT</name>
<dbReference type="InterPro" id="IPR036052">
    <property type="entry name" value="TrpB-like_PALP_sf"/>
</dbReference>
<evidence type="ECO:0000256" key="4">
    <source>
        <dbReference type="NCBIfam" id="TIGR00260"/>
    </source>
</evidence>
<evidence type="ECO:0000256" key="1">
    <source>
        <dbReference type="ARBA" id="ARBA00001933"/>
    </source>
</evidence>
<feature type="modified residue" description="N6-(pyridoxal phosphate)lysine" evidence="5">
    <location>
        <position position="115"/>
    </location>
</feature>
<dbReference type="InterPro" id="IPR037158">
    <property type="entry name" value="Thr_synth_N_sf"/>
</dbReference>
<dbReference type="PANTHER" id="PTHR43515">
    <property type="entry name" value="THREONINE SYNTHASE-LIKE 1"/>
    <property type="match status" value="1"/>
</dbReference>
<organism evidence="8 9">
    <name type="scientific">Trichococcus flocculiformis</name>
    <dbReference type="NCBI Taxonomy" id="82803"/>
    <lineage>
        <taxon>Bacteria</taxon>
        <taxon>Bacillati</taxon>
        <taxon>Bacillota</taxon>
        <taxon>Bacilli</taxon>
        <taxon>Lactobacillales</taxon>
        <taxon>Carnobacteriaceae</taxon>
        <taxon>Trichococcus</taxon>
    </lineage>
</organism>